<keyword evidence="1" id="KW-1133">Transmembrane helix</keyword>
<keyword evidence="1" id="KW-0812">Transmembrane</keyword>
<dbReference type="Proteomes" id="UP001055868">
    <property type="component" value="Chromosome"/>
</dbReference>
<accession>A0ABY4N693</accession>
<dbReference type="InterPro" id="IPR002881">
    <property type="entry name" value="DUF58"/>
</dbReference>
<organism evidence="3 4">
    <name type="scientific">Brachybacterium kimchii</name>
    <dbReference type="NCBI Taxonomy" id="2942909"/>
    <lineage>
        <taxon>Bacteria</taxon>
        <taxon>Bacillati</taxon>
        <taxon>Actinomycetota</taxon>
        <taxon>Actinomycetes</taxon>
        <taxon>Micrococcales</taxon>
        <taxon>Dermabacteraceae</taxon>
        <taxon>Brachybacterium</taxon>
    </lineage>
</organism>
<dbReference type="PANTHER" id="PTHR33608:SF3">
    <property type="entry name" value="SLR2013 PROTEIN"/>
    <property type="match status" value="1"/>
</dbReference>
<dbReference type="Pfam" id="PF01882">
    <property type="entry name" value="DUF58"/>
    <property type="match status" value="1"/>
</dbReference>
<feature type="domain" description="DUF58" evidence="2">
    <location>
        <begin position="196"/>
        <end position="367"/>
    </location>
</feature>
<keyword evidence="1" id="KW-0472">Membrane</keyword>
<gene>
    <name evidence="3" type="ORF">M4486_01620</name>
</gene>
<dbReference type="PANTHER" id="PTHR33608">
    <property type="entry name" value="BLL2464 PROTEIN"/>
    <property type="match status" value="1"/>
</dbReference>
<dbReference type="EMBL" id="CP097218">
    <property type="protein sequence ID" value="UQN30073.1"/>
    <property type="molecule type" value="Genomic_DNA"/>
</dbReference>
<keyword evidence="4" id="KW-1185">Reference proteome</keyword>
<evidence type="ECO:0000313" key="4">
    <source>
        <dbReference type="Proteomes" id="UP001055868"/>
    </source>
</evidence>
<sequence>MRDLPALRMRGALLGVVGALPIVLVPHWATVLVCALVWVALLVLDLLLTPSPKTLLVRRRSPGQVRLGEEGTGRLLVTNPGDRGVDVRLRDAWNPTAGLRVQRAALAIPARERRAVDQVFRPTRRGRHTSRALVLAVRGRLGLIERRGTRDAPGELLALHAFGSRRHLPSRTRRLREIEGLAAVHQRGQGTEFDSLRDFVDGDDVRSIDWRATARRRSVVVRTWRPERDRHVLIVVDTSRTSAGRVGDAPRLDSALDATLLLTALAAQAGDRVDVLCADRVPHVQVHGGNARTVLHDVVAATAPVEPALVETDWEMVASEIRRRARRGALVVLLTPIEPGAAGQGLLPVASRIAADHPLIVGSVADPALAGMARERGSIGAVYRAASAEQESIEREGTERALERCGAHVVDVVPDDLPQAVADQYLALKAAGRL</sequence>
<proteinExistence type="predicted"/>
<feature type="transmembrane region" description="Helical" evidence="1">
    <location>
        <begin position="12"/>
        <end position="29"/>
    </location>
</feature>
<evidence type="ECO:0000313" key="3">
    <source>
        <dbReference type="EMBL" id="UQN30073.1"/>
    </source>
</evidence>
<name>A0ABY4N693_9MICO</name>
<reference evidence="3" key="1">
    <citation type="submission" date="2022-05" db="EMBL/GenBank/DDBJ databases">
        <title>Genomic analysis of Brachybacterium sp. CBA3104.</title>
        <authorList>
            <person name="Roh S.W."/>
            <person name="Kim Y.B."/>
            <person name="Kim Y."/>
        </authorList>
    </citation>
    <scope>NUCLEOTIDE SEQUENCE</scope>
    <source>
        <strain evidence="3">CBA3104</strain>
    </source>
</reference>
<dbReference type="RefSeq" id="WP_249479245.1">
    <property type="nucleotide sequence ID" value="NZ_CP097218.1"/>
</dbReference>
<protein>
    <submittedName>
        <fullName evidence="3">DUF58 domain-containing protein</fullName>
    </submittedName>
</protein>
<evidence type="ECO:0000256" key="1">
    <source>
        <dbReference type="SAM" id="Phobius"/>
    </source>
</evidence>
<evidence type="ECO:0000259" key="2">
    <source>
        <dbReference type="Pfam" id="PF01882"/>
    </source>
</evidence>